<reference evidence="1 2" key="1">
    <citation type="journal article" date="2015" name="Sci. Rep.">
        <title>The genome of Leishmania panamensis: insights into genomics of the L. (Viannia) subgenus.</title>
        <authorList>
            <person name="Llanes A."/>
            <person name="Restrepo C.M."/>
            <person name="Vecchio G.D."/>
            <person name="Anguizola F.J."/>
            <person name="Lleonart R."/>
        </authorList>
    </citation>
    <scope>NUCLEOTIDE SEQUENCE [LARGE SCALE GENOMIC DNA]</scope>
    <source>
        <strain evidence="1 2">MHOM/PA/94/PSC-1</strain>
    </source>
</reference>
<organism evidence="1 2">
    <name type="scientific">Leishmania panamensis</name>
    <dbReference type="NCBI Taxonomy" id="5679"/>
    <lineage>
        <taxon>Eukaryota</taxon>
        <taxon>Discoba</taxon>
        <taxon>Euglenozoa</taxon>
        <taxon>Kinetoplastea</taxon>
        <taxon>Metakinetoplastina</taxon>
        <taxon>Trypanosomatida</taxon>
        <taxon>Trypanosomatidae</taxon>
        <taxon>Leishmaniinae</taxon>
        <taxon>Leishmania</taxon>
        <taxon>Leishmania guyanensis species complex</taxon>
    </lineage>
</organism>
<dbReference type="VEuPathDB" id="TriTrypDB:LPMP_260090"/>
<dbReference type="RefSeq" id="XP_010699831.1">
    <property type="nucleotide sequence ID" value="XM_010701529.1"/>
</dbReference>
<dbReference type="AlphaFoldDB" id="A0A088RV43"/>
<dbReference type="EMBL" id="CP009395">
    <property type="protein sequence ID" value="AIN99124.1"/>
    <property type="molecule type" value="Genomic_DNA"/>
</dbReference>
<dbReference type="OrthoDB" id="259791at2759"/>
<dbReference type="GeneID" id="22575912"/>
<accession>A0A088RV43</accession>
<sequence length="269" mass="28971">MDAGEAAAVIDVGLLMMSISASFAGDVQRWHIAVPRDAAVTLTSAELLLPGGKHSVALDGLLHMVVKIGQLTTMTHVVVLTRSWVQPLFYTYVLRWLRAMVPITTAVSQLPRALFAVQCAGIKSALVVQCDNGVLFCTPVLDGVISAELESVWGDVGTCATVDVPLMEDCFREVGTRLIEVMRRDSCDVHLMCDSRGTCPTAQQLVSLNCAEDIYLAVKQHVALCQMRELCPCLATVVLCGDATALPATRQCIALLVSAWLPDSVSTWV</sequence>
<keyword evidence="2" id="KW-1185">Reference proteome</keyword>
<dbReference type="KEGG" id="lpan:LPMP_260090"/>
<protein>
    <submittedName>
        <fullName evidence="1">Uncharacterized protein</fullName>
    </submittedName>
</protein>
<name>A0A088RV43_LEIPA</name>
<proteinExistence type="predicted"/>
<gene>
    <name evidence="1" type="ORF">LPMP_260090</name>
</gene>
<dbReference type="Proteomes" id="UP000063063">
    <property type="component" value="Chromosome 26"/>
</dbReference>
<dbReference type="eggNOG" id="ENOG502SM6X">
    <property type="taxonomic scope" value="Eukaryota"/>
</dbReference>
<evidence type="ECO:0000313" key="2">
    <source>
        <dbReference type="Proteomes" id="UP000063063"/>
    </source>
</evidence>
<dbReference type="VEuPathDB" id="TriTrypDB:LPAL13_260005800"/>
<evidence type="ECO:0000313" key="1">
    <source>
        <dbReference type="EMBL" id="AIN99124.1"/>
    </source>
</evidence>